<dbReference type="GO" id="GO:0016787">
    <property type="term" value="F:hydrolase activity"/>
    <property type="evidence" value="ECO:0007669"/>
    <property type="project" value="UniProtKB-KW"/>
</dbReference>
<gene>
    <name evidence="6" type="ORF">DF3PB_5070004</name>
</gene>
<dbReference type="GO" id="GO:0004540">
    <property type="term" value="F:RNA nuclease activity"/>
    <property type="evidence" value="ECO:0007669"/>
    <property type="project" value="InterPro"/>
</dbReference>
<evidence type="ECO:0000256" key="4">
    <source>
        <dbReference type="ARBA" id="ARBA00022741"/>
    </source>
</evidence>
<keyword evidence="2" id="KW-1277">Toxin-antitoxin system</keyword>
<evidence type="ECO:0008006" key="7">
    <source>
        <dbReference type="Google" id="ProtNLM"/>
    </source>
</evidence>
<dbReference type="InterPro" id="IPR008201">
    <property type="entry name" value="HepT-like"/>
</dbReference>
<dbReference type="Pfam" id="PF01934">
    <property type="entry name" value="HepT-like"/>
    <property type="match status" value="1"/>
</dbReference>
<sequence length="117" mass="13038">MRDPILYLDDMITHARAAHAFVAGMSQDAFADDTRSQYAVRYALHVVGEAASKVPPAIRERFPHVPWQQIVAMRNRLAHDYLGTRADIVFATARDFAPLLVVQLQAIVATLEADPKP</sequence>
<organism evidence="6">
    <name type="scientific">metagenome</name>
    <dbReference type="NCBI Taxonomy" id="256318"/>
    <lineage>
        <taxon>unclassified sequences</taxon>
        <taxon>metagenomes</taxon>
    </lineage>
</organism>
<reference evidence="6" key="1">
    <citation type="submission" date="2018-07" db="EMBL/GenBank/DDBJ databases">
        <authorList>
            <person name="Quirk P.G."/>
            <person name="Krulwich T.A."/>
        </authorList>
    </citation>
    <scope>NUCLEOTIDE SEQUENCE</scope>
</reference>
<keyword evidence="5" id="KW-0378">Hydrolase</keyword>
<evidence type="ECO:0000313" key="6">
    <source>
        <dbReference type="EMBL" id="SUS07824.1"/>
    </source>
</evidence>
<accession>A0A380TJJ2</accession>
<dbReference type="InterPro" id="IPR051813">
    <property type="entry name" value="HepT_RNase_toxin"/>
</dbReference>
<evidence type="ECO:0000256" key="2">
    <source>
        <dbReference type="ARBA" id="ARBA00022649"/>
    </source>
</evidence>
<dbReference type="PANTHER" id="PTHR34139:SF1">
    <property type="entry name" value="RNASE MJ1380-RELATED"/>
    <property type="match status" value="1"/>
</dbReference>
<name>A0A380TJJ2_9ZZZZ</name>
<evidence type="ECO:0000256" key="1">
    <source>
        <dbReference type="ARBA" id="ARBA00022553"/>
    </source>
</evidence>
<dbReference type="GO" id="GO:0000166">
    <property type="term" value="F:nucleotide binding"/>
    <property type="evidence" value="ECO:0007669"/>
    <property type="project" value="UniProtKB-KW"/>
</dbReference>
<keyword evidence="4" id="KW-0547">Nucleotide-binding</keyword>
<dbReference type="AlphaFoldDB" id="A0A380TJJ2"/>
<proteinExistence type="predicted"/>
<protein>
    <recommendedName>
        <fullName evidence="7">DUF86 domain-containing protein</fullName>
    </recommendedName>
</protein>
<dbReference type="EMBL" id="UIDG01000454">
    <property type="protein sequence ID" value="SUS07824.1"/>
    <property type="molecule type" value="Genomic_DNA"/>
</dbReference>
<dbReference type="GO" id="GO:0110001">
    <property type="term" value="C:toxin-antitoxin complex"/>
    <property type="evidence" value="ECO:0007669"/>
    <property type="project" value="InterPro"/>
</dbReference>
<keyword evidence="1" id="KW-0597">Phosphoprotein</keyword>
<evidence type="ECO:0000256" key="3">
    <source>
        <dbReference type="ARBA" id="ARBA00022722"/>
    </source>
</evidence>
<dbReference type="PANTHER" id="PTHR34139">
    <property type="entry name" value="UPF0331 PROTEIN MJ0127"/>
    <property type="match status" value="1"/>
</dbReference>
<keyword evidence="3" id="KW-0540">Nuclease</keyword>
<evidence type="ECO:0000256" key="5">
    <source>
        <dbReference type="ARBA" id="ARBA00022801"/>
    </source>
</evidence>